<dbReference type="AlphaFoldDB" id="A0A953M3F6"/>
<accession>A0A953M3F6</accession>
<proteinExistence type="predicted"/>
<organism evidence="1 2">
    <name type="scientific">Candidatus Nitrobium versatile</name>
    <dbReference type="NCBI Taxonomy" id="2884831"/>
    <lineage>
        <taxon>Bacteria</taxon>
        <taxon>Pseudomonadati</taxon>
        <taxon>Nitrospirota</taxon>
        <taxon>Nitrospiria</taxon>
        <taxon>Nitrospirales</taxon>
        <taxon>Nitrospiraceae</taxon>
        <taxon>Candidatus Nitrobium</taxon>
    </lineage>
</organism>
<gene>
    <name evidence="1" type="ORF">K8I29_18825</name>
</gene>
<sequence>MSKSRTKTEAVIEGLRELLLQRRIERILSSVGKPEF</sequence>
<dbReference type="EMBL" id="JAIOIV010000146">
    <property type="protein sequence ID" value="MBZ0158254.1"/>
    <property type="molecule type" value="Genomic_DNA"/>
</dbReference>
<evidence type="ECO:0000313" key="1">
    <source>
        <dbReference type="EMBL" id="MBZ0158254.1"/>
    </source>
</evidence>
<reference evidence="1" key="2">
    <citation type="submission" date="2021-08" db="EMBL/GenBank/DDBJ databases">
        <authorList>
            <person name="Dalcin Martins P."/>
        </authorList>
    </citation>
    <scope>NUCLEOTIDE SEQUENCE</scope>
    <source>
        <strain evidence="1">MAG_39</strain>
    </source>
</reference>
<evidence type="ECO:0000313" key="2">
    <source>
        <dbReference type="Proteomes" id="UP000705867"/>
    </source>
</evidence>
<reference evidence="1" key="1">
    <citation type="journal article" date="2021" name="bioRxiv">
        <title>Unraveling nitrogen, sulfur and carbon metabolic pathways and microbial community transcriptional responses to substrate deprivation and toxicity stresses in a bioreactor mimicking anoxic brackish coastal sediment conditions.</title>
        <authorList>
            <person name="Martins P.D."/>
            <person name="Echeveste M.J."/>
            <person name="Arshad A."/>
            <person name="Kurth J."/>
            <person name="Ouboter H."/>
            <person name="Jetten M.S.M."/>
            <person name="Welte C.U."/>
        </authorList>
    </citation>
    <scope>NUCLEOTIDE SEQUENCE</scope>
    <source>
        <strain evidence="1">MAG_39</strain>
    </source>
</reference>
<name>A0A953M3F6_9BACT</name>
<comment type="caution">
    <text evidence="1">The sequence shown here is derived from an EMBL/GenBank/DDBJ whole genome shotgun (WGS) entry which is preliminary data.</text>
</comment>
<protein>
    <submittedName>
        <fullName evidence="1">Uncharacterized protein</fullName>
    </submittedName>
</protein>
<dbReference type="Proteomes" id="UP000705867">
    <property type="component" value="Unassembled WGS sequence"/>
</dbReference>